<protein>
    <recommendedName>
        <fullName evidence="1">Plasmid pRiA4b Orf3-like domain-containing protein</fullName>
    </recommendedName>
</protein>
<proteinExistence type="predicted"/>
<dbReference type="Gene3D" id="3.10.290.30">
    <property type="entry name" value="MM3350-like"/>
    <property type="match status" value="1"/>
</dbReference>
<dbReference type="Proteomes" id="UP001549122">
    <property type="component" value="Unassembled WGS sequence"/>
</dbReference>
<comment type="caution">
    <text evidence="2">The sequence shown here is derived from an EMBL/GenBank/DDBJ whole genome shotgun (WGS) entry which is preliminary data.</text>
</comment>
<dbReference type="Pfam" id="PF07929">
    <property type="entry name" value="PRiA4_ORF3"/>
    <property type="match status" value="1"/>
</dbReference>
<dbReference type="EMBL" id="JBEPLO010000025">
    <property type="protein sequence ID" value="MET3558850.1"/>
    <property type="molecule type" value="Genomic_DNA"/>
</dbReference>
<name>A0ABV2FJT9_9STRE</name>
<evidence type="ECO:0000313" key="3">
    <source>
        <dbReference type="Proteomes" id="UP001549122"/>
    </source>
</evidence>
<reference evidence="2 3" key="1">
    <citation type="submission" date="2024-06" db="EMBL/GenBank/DDBJ databases">
        <title>Genomic Encyclopedia of Type Strains, Phase IV (KMG-IV): sequencing the most valuable type-strain genomes for metagenomic binning, comparative biology and taxonomic classification.</title>
        <authorList>
            <person name="Goeker M."/>
        </authorList>
    </citation>
    <scope>NUCLEOTIDE SEQUENCE [LARGE SCALE GENOMIC DNA]</scope>
    <source>
        <strain evidence="2 3">DSM 28303</strain>
    </source>
</reference>
<evidence type="ECO:0000259" key="1">
    <source>
        <dbReference type="Pfam" id="PF07929"/>
    </source>
</evidence>
<dbReference type="InterPro" id="IPR012912">
    <property type="entry name" value="Plasmid_pRiA4b_Orf3-like"/>
</dbReference>
<dbReference type="InterPro" id="IPR024047">
    <property type="entry name" value="MM3350-like_sf"/>
</dbReference>
<sequence>MTAKNAWVISVKYGTGCYRHLEVPKERTLAELADDILWAFDFVNDHAHAFFMDNIAWSEGDAYYASYVDLEDEERHTEDTDLTVLSLGQSFKFVFDFGDDWRFQCKVLRETLSEEKETMMVRCVGESPEQYGDWDWEE</sequence>
<keyword evidence="3" id="KW-1185">Reference proteome</keyword>
<evidence type="ECO:0000313" key="2">
    <source>
        <dbReference type="EMBL" id="MET3558850.1"/>
    </source>
</evidence>
<organism evidence="2 3">
    <name type="scientific">Streptococcus rupicaprae</name>
    <dbReference type="NCBI Taxonomy" id="759619"/>
    <lineage>
        <taxon>Bacteria</taxon>
        <taxon>Bacillati</taxon>
        <taxon>Bacillota</taxon>
        <taxon>Bacilli</taxon>
        <taxon>Lactobacillales</taxon>
        <taxon>Streptococcaceae</taxon>
        <taxon>Streptococcus</taxon>
    </lineage>
</organism>
<accession>A0ABV2FJT9</accession>
<gene>
    <name evidence="2" type="ORF">ABID29_001978</name>
</gene>
<dbReference type="SUPFAM" id="SSF159941">
    <property type="entry name" value="MM3350-like"/>
    <property type="match status" value="1"/>
</dbReference>
<feature type="domain" description="Plasmid pRiA4b Orf3-like" evidence="1">
    <location>
        <begin position="17"/>
        <end position="124"/>
    </location>
</feature>